<dbReference type="CDD" id="cd04179">
    <property type="entry name" value="DPM_DPG-synthase_like"/>
    <property type="match status" value="1"/>
</dbReference>
<feature type="compositionally biased region" description="Low complexity" evidence="2">
    <location>
        <begin position="240"/>
        <end position="256"/>
    </location>
</feature>
<dbReference type="RefSeq" id="WP_136425353.1">
    <property type="nucleotide sequence ID" value="NZ_SSSN01000014.1"/>
</dbReference>
<evidence type="ECO:0000313" key="4">
    <source>
        <dbReference type="EMBL" id="THG30387.1"/>
    </source>
</evidence>
<organism evidence="4 5">
    <name type="scientific">Orlajensenia flava</name>
    <dbReference type="NCBI Taxonomy" id="2565934"/>
    <lineage>
        <taxon>Bacteria</taxon>
        <taxon>Bacillati</taxon>
        <taxon>Actinomycetota</taxon>
        <taxon>Actinomycetes</taxon>
        <taxon>Micrococcales</taxon>
        <taxon>Microbacteriaceae</taxon>
        <taxon>Orlajensenia</taxon>
    </lineage>
</organism>
<dbReference type="PANTHER" id="PTHR48090:SF7">
    <property type="entry name" value="RFBJ PROTEIN"/>
    <property type="match status" value="1"/>
</dbReference>
<proteinExistence type="inferred from homology"/>
<dbReference type="InterPro" id="IPR001173">
    <property type="entry name" value="Glyco_trans_2-like"/>
</dbReference>
<dbReference type="Gene3D" id="3.90.550.10">
    <property type="entry name" value="Spore Coat Polysaccharide Biosynthesis Protein SpsA, Chain A"/>
    <property type="match status" value="1"/>
</dbReference>
<keyword evidence="5" id="KW-1185">Reference proteome</keyword>
<dbReference type="InterPro" id="IPR050256">
    <property type="entry name" value="Glycosyltransferase_2"/>
</dbReference>
<dbReference type="InterPro" id="IPR029044">
    <property type="entry name" value="Nucleotide-diphossugar_trans"/>
</dbReference>
<gene>
    <name evidence="4" type="ORF">E6C70_15215</name>
</gene>
<evidence type="ECO:0000256" key="2">
    <source>
        <dbReference type="SAM" id="MobiDB-lite"/>
    </source>
</evidence>
<dbReference type="PANTHER" id="PTHR48090">
    <property type="entry name" value="UNDECAPRENYL-PHOSPHATE 4-DEOXY-4-FORMAMIDO-L-ARABINOSE TRANSFERASE-RELATED"/>
    <property type="match status" value="1"/>
</dbReference>
<evidence type="ECO:0000256" key="1">
    <source>
        <dbReference type="ARBA" id="ARBA00006739"/>
    </source>
</evidence>
<comment type="similarity">
    <text evidence="1">Belongs to the glycosyltransferase 2 family.</text>
</comment>
<comment type="caution">
    <text evidence="4">The sequence shown here is derived from an EMBL/GenBank/DDBJ whole genome shotgun (WGS) entry which is preliminary data.</text>
</comment>
<reference evidence="4 5" key="1">
    <citation type="submission" date="2019-04" db="EMBL/GenBank/DDBJ databases">
        <authorList>
            <person name="Jiang L."/>
        </authorList>
    </citation>
    <scope>NUCLEOTIDE SEQUENCE [LARGE SCALE GENOMIC DNA]</scope>
    <source>
        <strain evidence="4 5">YIM 131861</strain>
    </source>
</reference>
<dbReference type="AlphaFoldDB" id="A0A4V3WT28"/>
<name>A0A4V3WT28_9MICO</name>
<accession>A0A4V3WT28</accession>
<dbReference type="GO" id="GO:0016740">
    <property type="term" value="F:transferase activity"/>
    <property type="evidence" value="ECO:0007669"/>
    <property type="project" value="UniProtKB-KW"/>
</dbReference>
<dbReference type="EMBL" id="SSSN01000014">
    <property type="protein sequence ID" value="THG30387.1"/>
    <property type="molecule type" value="Genomic_DNA"/>
</dbReference>
<feature type="region of interest" description="Disordered" evidence="2">
    <location>
        <begin position="218"/>
        <end position="256"/>
    </location>
</feature>
<evidence type="ECO:0000259" key="3">
    <source>
        <dbReference type="Pfam" id="PF00535"/>
    </source>
</evidence>
<sequence>MNEPHVDVVLPCLDEEQALPRVLAAVPAGYRAIVVDNGSTDRSAEVARSLGALVIEETRRGFGSAVNAGVEAATAPIIAICDADASLDLAELPRLVALLEGADLVLGRRVPTSSRAWPAISRLANRAVAARLGRKTGVRLHDIGPMRVARTRALQSLPLRDRRSGYPLEMVVRAAQAGWRIVETDVVYAPRVGRSKVTGTVRGFLTAVGDMSRILAERPASASATASAERHAPAERSVPAEHSAPAEPASAERSAS</sequence>
<dbReference type="Pfam" id="PF00535">
    <property type="entry name" value="Glycos_transf_2"/>
    <property type="match status" value="1"/>
</dbReference>
<dbReference type="SUPFAM" id="SSF53448">
    <property type="entry name" value="Nucleotide-diphospho-sugar transferases"/>
    <property type="match status" value="1"/>
</dbReference>
<dbReference type="OrthoDB" id="9797819at2"/>
<keyword evidence="4" id="KW-0808">Transferase</keyword>
<feature type="domain" description="Glycosyltransferase 2-like" evidence="3">
    <location>
        <begin position="8"/>
        <end position="154"/>
    </location>
</feature>
<evidence type="ECO:0000313" key="5">
    <source>
        <dbReference type="Proteomes" id="UP000307380"/>
    </source>
</evidence>
<protein>
    <submittedName>
        <fullName evidence="4">Glycosyltransferase family 2 protein</fullName>
    </submittedName>
</protein>
<dbReference type="Proteomes" id="UP000307380">
    <property type="component" value="Unassembled WGS sequence"/>
</dbReference>